<accession>A0ABR9WQC2</accession>
<keyword evidence="3" id="KW-1185">Reference proteome</keyword>
<comment type="caution">
    <text evidence="2">The sequence shown here is derived from an EMBL/GenBank/DDBJ whole genome shotgun (WGS) entry which is preliminary data.</text>
</comment>
<dbReference type="EMBL" id="JADFTZ010000001">
    <property type="protein sequence ID" value="MBE9575948.1"/>
    <property type="molecule type" value="Genomic_DNA"/>
</dbReference>
<dbReference type="Pfam" id="PF00128">
    <property type="entry name" value="Alpha-amylase"/>
    <property type="match status" value="1"/>
</dbReference>
<dbReference type="Pfam" id="PF16657">
    <property type="entry name" value="Malt_amylase_C"/>
    <property type="match status" value="1"/>
</dbReference>
<dbReference type="Gene3D" id="3.20.20.80">
    <property type="entry name" value="Glycosidases"/>
    <property type="match status" value="1"/>
</dbReference>
<evidence type="ECO:0000313" key="2">
    <source>
        <dbReference type="EMBL" id="MBE9575948.1"/>
    </source>
</evidence>
<reference evidence="2 3" key="1">
    <citation type="submission" date="2020-10" db="EMBL/GenBank/DDBJ databases">
        <title>The genome sequence of Flavobacterium aquaticum 1Y8A.</title>
        <authorList>
            <person name="Liu Y."/>
        </authorList>
    </citation>
    <scope>NUCLEOTIDE SEQUENCE [LARGE SCALE GENOMIC DNA]</scope>
    <source>
        <strain evidence="2 3">1Y8A</strain>
    </source>
</reference>
<dbReference type="InterPro" id="IPR006047">
    <property type="entry name" value="GH13_cat_dom"/>
</dbReference>
<sequence>MKKTIVTALAVLTLLSCKNETEKTVENSKTEIAKFSPEVEESAVIYEVNIRQYSPEGTFNAFTKDIPQLKELGVKIIWVMPIFPISQTKRKATGGDNSKFASEMPKEEQHKYLGSYYAVSDFKKVNPEFGTIEDFRNLVKTAHDNGIYVILDWVPNHTGWDHVWIKEHPEFYTKNAKGEIIDPINPETGKSWGWSDVADLNYDNKELRKEMTSDMLHWIKNENIDGFRCDVAGNVPLDFWQQAIPQLRREKNIFMLAEAWEPELLKDGLFDMAYGWEAHHTMNRIAQGKNTVKEWDAYIKKVNKDYEANDILMNFIDNHDENSWNGTVKSRLGKAEEAITALSYVMPGMPLIYSGNEYGLNHSLKFFEKDSIPKTKGKDWELRAKLGKLKAENPALNGGKNKAKYTRIKTDDDDNILAFVREKDGKKVFYIANFSNNPISTKVEVKGEYTDYMTGEKMKLNEKQFFSMEPWQYYIFSE</sequence>
<gene>
    <name evidence="2" type="ORF">IM755_04425</name>
</gene>
<dbReference type="PANTHER" id="PTHR47786">
    <property type="entry name" value="ALPHA-1,4-GLUCAN:MALTOSE-1-PHOSPHATE MALTOSYLTRANSFERASE"/>
    <property type="match status" value="1"/>
</dbReference>
<proteinExistence type="predicted"/>
<dbReference type="InterPro" id="IPR032091">
    <property type="entry name" value="Malt_amylase-like_C"/>
</dbReference>
<dbReference type="SMART" id="SM00642">
    <property type="entry name" value="Aamy"/>
    <property type="match status" value="1"/>
</dbReference>
<dbReference type="SUPFAM" id="SSF51011">
    <property type="entry name" value="Glycosyl hydrolase domain"/>
    <property type="match status" value="1"/>
</dbReference>
<dbReference type="PANTHER" id="PTHR47786:SF2">
    <property type="entry name" value="GLYCOSYL HYDROLASE FAMILY 13 CATALYTIC DOMAIN-CONTAINING PROTEIN"/>
    <property type="match status" value="1"/>
</dbReference>
<name>A0ABR9WQC2_9FLAO</name>
<dbReference type="Proteomes" id="UP000656274">
    <property type="component" value="Unassembled WGS sequence"/>
</dbReference>
<dbReference type="SUPFAM" id="SSF51445">
    <property type="entry name" value="(Trans)glycosidases"/>
    <property type="match status" value="1"/>
</dbReference>
<dbReference type="CDD" id="cd11313">
    <property type="entry name" value="AmyAc_arch_bac_AmyA"/>
    <property type="match status" value="1"/>
</dbReference>
<evidence type="ECO:0000259" key="1">
    <source>
        <dbReference type="SMART" id="SM00642"/>
    </source>
</evidence>
<feature type="domain" description="Glycosyl hydrolase family 13 catalytic" evidence="1">
    <location>
        <begin position="40"/>
        <end position="390"/>
    </location>
</feature>
<dbReference type="RefSeq" id="WP_194093984.1">
    <property type="nucleotide sequence ID" value="NZ_JADFTZ010000001.1"/>
</dbReference>
<dbReference type="InterPro" id="IPR017853">
    <property type="entry name" value="GH"/>
</dbReference>
<dbReference type="PROSITE" id="PS51257">
    <property type="entry name" value="PROKAR_LIPOPROTEIN"/>
    <property type="match status" value="1"/>
</dbReference>
<protein>
    <submittedName>
        <fullName evidence="2">Alpha-glucosidase C-terminal domain-containing protein</fullName>
    </submittedName>
</protein>
<dbReference type="Gene3D" id="2.60.40.1180">
    <property type="entry name" value="Golgi alpha-mannosidase II"/>
    <property type="match status" value="1"/>
</dbReference>
<organism evidence="2 3">
    <name type="scientific">Flavobacterium proteolyticum</name>
    <dbReference type="NCBI Taxonomy" id="2911683"/>
    <lineage>
        <taxon>Bacteria</taxon>
        <taxon>Pseudomonadati</taxon>
        <taxon>Bacteroidota</taxon>
        <taxon>Flavobacteriia</taxon>
        <taxon>Flavobacteriales</taxon>
        <taxon>Flavobacteriaceae</taxon>
        <taxon>Flavobacterium</taxon>
    </lineage>
</organism>
<evidence type="ECO:0000313" key="3">
    <source>
        <dbReference type="Proteomes" id="UP000656274"/>
    </source>
</evidence>
<dbReference type="InterPro" id="IPR013780">
    <property type="entry name" value="Glyco_hydro_b"/>
</dbReference>